<comment type="caution">
    <text evidence="2">The sequence shown here is derived from an EMBL/GenBank/DDBJ whole genome shotgun (WGS) entry which is preliminary data.</text>
</comment>
<dbReference type="Pfam" id="PF00226">
    <property type="entry name" value="DnaJ"/>
    <property type="match status" value="1"/>
</dbReference>
<evidence type="ECO:0000313" key="3">
    <source>
        <dbReference type="Proteomes" id="UP000623129"/>
    </source>
</evidence>
<reference evidence="2" key="1">
    <citation type="submission" date="2020-01" db="EMBL/GenBank/DDBJ databases">
        <title>Genome sequence of Kobresia littledalei, the first chromosome-level genome in the family Cyperaceae.</title>
        <authorList>
            <person name="Qu G."/>
        </authorList>
    </citation>
    <scope>NUCLEOTIDE SEQUENCE</scope>
    <source>
        <strain evidence="2">C.B.Clarke</strain>
        <tissue evidence="2">Leaf</tissue>
    </source>
</reference>
<dbReference type="Gene3D" id="1.10.287.110">
    <property type="entry name" value="DnaJ domain"/>
    <property type="match status" value="1"/>
</dbReference>
<dbReference type="OrthoDB" id="10250354at2759"/>
<protein>
    <recommendedName>
        <fullName evidence="1">J domain-containing protein</fullName>
    </recommendedName>
</protein>
<dbReference type="Proteomes" id="UP000623129">
    <property type="component" value="Unassembled WGS sequence"/>
</dbReference>
<evidence type="ECO:0000259" key="1">
    <source>
        <dbReference type="PROSITE" id="PS50076"/>
    </source>
</evidence>
<dbReference type="CDD" id="cd06257">
    <property type="entry name" value="DnaJ"/>
    <property type="match status" value="1"/>
</dbReference>
<dbReference type="InterPro" id="IPR001623">
    <property type="entry name" value="DnaJ_domain"/>
</dbReference>
<dbReference type="SMART" id="SM00271">
    <property type="entry name" value="DnaJ"/>
    <property type="match status" value="1"/>
</dbReference>
<sequence length="265" mass="31143">MNRVKFAPLFSGAEWRSIEGAQQQSLSAALFRASCSFHSTAALEKKRRTQWNYRFNHYGKRRKNRNGDSKRALFRNMSDYAELLFQSWREEEERKPISRRSWFRNHHWVRGTDKTSGFNPHGPQNSANFYRKNGTFDSSSSDDDEEVETIFRSTFGGRFTYWSFDRSNSTYRNFYNRSRNWSYDSDEDEDETFDRSKTKSEMALAKKTLGLSISGPLKLEEVKSAYRTCALRWHPDRHHGSSKVEAEEKFKDCSAAYKTLCDSLI</sequence>
<proteinExistence type="predicted"/>
<dbReference type="PROSITE" id="PS50076">
    <property type="entry name" value="DNAJ_2"/>
    <property type="match status" value="1"/>
</dbReference>
<dbReference type="EMBL" id="SWLB01000008">
    <property type="protein sequence ID" value="KAF3335570.1"/>
    <property type="molecule type" value="Genomic_DNA"/>
</dbReference>
<dbReference type="GO" id="GO:0005783">
    <property type="term" value="C:endoplasmic reticulum"/>
    <property type="evidence" value="ECO:0007669"/>
    <property type="project" value="UniProtKB-ARBA"/>
</dbReference>
<evidence type="ECO:0000313" key="2">
    <source>
        <dbReference type="EMBL" id="KAF3335570.1"/>
    </source>
</evidence>
<name>A0A833QVC6_9POAL</name>
<gene>
    <name evidence="2" type="ORF">FCM35_KLT20077</name>
</gene>
<accession>A0A833QVC6</accession>
<keyword evidence="3" id="KW-1185">Reference proteome</keyword>
<feature type="domain" description="J" evidence="1">
    <location>
        <begin position="204"/>
        <end position="265"/>
    </location>
</feature>
<dbReference type="PANTHER" id="PTHR45376:SF1">
    <property type="entry name" value="CHAPERONE DNAJ-DOMAIN SUPERFAMILY PROTEIN-RELATED"/>
    <property type="match status" value="1"/>
</dbReference>
<dbReference type="SUPFAM" id="SSF46565">
    <property type="entry name" value="Chaperone J-domain"/>
    <property type="match status" value="1"/>
</dbReference>
<organism evidence="2 3">
    <name type="scientific">Carex littledalei</name>
    <dbReference type="NCBI Taxonomy" id="544730"/>
    <lineage>
        <taxon>Eukaryota</taxon>
        <taxon>Viridiplantae</taxon>
        <taxon>Streptophyta</taxon>
        <taxon>Embryophyta</taxon>
        <taxon>Tracheophyta</taxon>
        <taxon>Spermatophyta</taxon>
        <taxon>Magnoliopsida</taxon>
        <taxon>Liliopsida</taxon>
        <taxon>Poales</taxon>
        <taxon>Cyperaceae</taxon>
        <taxon>Cyperoideae</taxon>
        <taxon>Cariceae</taxon>
        <taxon>Carex</taxon>
        <taxon>Carex subgen. Euthyceras</taxon>
    </lineage>
</organism>
<dbReference type="PRINTS" id="PR00625">
    <property type="entry name" value="JDOMAIN"/>
</dbReference>
<dbReference type="PANTHER" id="PTHR45376">
    <property type="entry name" value="CHAPERONE DNAJ-DOMAIN SUPERFAMILY PROTEIN-RELATED"/>
    <property type="match status" value="1"/>
</dbReference>
<dbReference type="AlphaFoldDB" id="A0A833QVC6"/>
<dbReference type="InterPro" id="IPR036869">
    <property type="entry name" value="J_dom_sf"/>
</dbReference>